<feature type="compositionally biased region" description="Basic and acidic residues" evidence="1">
    <location>
        <begin position="431"/>
        <end position="450"/>
    </location>
</feature>
<evidence type="ECO:0000313" key="3">
    <source>
        <dbReference type="EMBL" id="CAH1420949.1"/>
    </source>
</evidence>
<dbReference type="InterPro" id="IPR033334">
    <property type="entry name" value="LNG1/2"/>
</dbReference>
<comment type="caution">
    <text evidence="3">The sequence shown here is derived from an EMBL/GenBank/DDBJ whole genome shotgun (WGS) entry which is preliminary data.</text>
</comment>
<feature type="compositionally biased region" description="Basic residues" evidence="1">
    <location>
        <begin position="417"/>
        <end position="430"/>
    </location>
</feature>
<feature type="compositionally biased region" description="Basic and acidic residues" evidence="1">
    <location>
        <begin position="54"/>
        <end position="68"/>
    </location>
</feature>
<dbReference type="InterPro" id="IPR025486">
    <property type="entry name" value="DUF4378"/>
</dbReference>
<feature type="region of interest" description="Disordered" evidence="1">
    <location>
        <begin position="220"/>
        <end position="244"/>
    </location>
</feature>
<evidence type="ECO:0000256" key="1">
    <source>
        <dbReference type="SAM" id="MobiDB-lite"/>
    </source>
</evidence>
<feature type="compositionally biased region" description="Polar residues" evidence="1">
    <location>
        <begin position="220"/>
        <end position="242"/>
    </location>
</feature>
<dbReference type="EMBL" id="CAKMRJ010001112">
    <property type="protein sequence ID" value="CAH1420949.1"/>
    <property type="molecule type" value="Genomic_DNA"/>
</dbReference>
<dbReference type="AlphaFoldDB" id="A0AAU9MA20"/>
<sequence>MTTKVVYKVREEKKEFQKQFGCMNGLFQLFDRRYLLGLHRNGRNQKMLTPGEGENGKKEIKNSSEKDKEINTKRAVIEKNRVSIESSRNSFSSSCSSTTFSSLDCSKRVHMEMQLPSLPTSPKLRKNQQDCSLPDIRDVVKNSMTRTIRVASVKDVEKEMKHIDSPRPFVKQKSVEFEYERKDRNLAREASRLSCDERESKYSLKSSLKVKEVPRLSLDSKQIKNSKNTLDQTQEPGSNKRPSSGVVARLMGLEGFQDSNLEIETLKKTKIPFLDHELVSRFKKMEVKNRSFSVYGEMEKRLSGIEFKTSGKDLRALKQILEGIKNKEQPLENKKKVKPVNGTRRELVKPVKLTLTKVNHGENGNDSFGRKKVKDLTPRKKKVAGGTPRLVACSNSPEKLTGERKKSKKVSSDLTRIKKQSNSKNPKTKMKNKEESCNETRNDKPKEDHKVSKDNFVERLIEEKETPIVDLPKLTIEQPSPVSVLDVFYTEDTPSPINKKDTDFNDYEALDFEENQETEWNQVEDYSDFKLNFFNSTNEEHEYISEILLTSGFLKDIESAIRIVQIHPMGSLIKPDLFHFLEKKERYTELTDDECHKKNEKLKRKLIFDSVNDILLKKLVILGSFDMWSGKKRGGLFLNGEMLLKELCSEIDNLQTTPERCVYDEDDEVKNLVSVDVNKSADWGKCCYEVPGVVLDIERLIFKDLIDEVVNADMAPHRQCRRLFPM</sequence>
<evidence type="ECO:0000259" key="2">
    <source>
        <dbReference type="Pfam" id="PF14309"/>
    </source>
</evidence>
<keyword evidence="4" id="KW-1185">Reference proteome</keyword>
<reference evidence="3 4" key="1">
    <citation type="submission" date="2022-01" db="EMBL/GenBank/DDBJ databases">
        <authorList>
            <person name="Xiong W."/>
            <person name="Schranz E."/>
        </authorList>
    </citation>
    <scope>NUCLEOTIDE SEQUENCE [LARGE SCALE GENOMIC DNA]</scope>
</reference>
<protein>
    <recommendedName>
        <fullName evidence="2">DUF4378 domain-containing protein</fullName>
    </recommendedName>
</protein>
<dbReference type="Proteomes" id="UP001157418">
    <property type="component" value="Unassembled WGS sequence"/>
</dbReference>
<proteinExistence type="predicted"/>
<feature type="region of interest" description="Disordered" evidence="1">
    <location>
        <begin position="358"/>
        <end position="450"/>
    </location>
</feature>
<gene>
    <name evidence="3" type="ORF">LVIROSA_LOCUS8376</name>
</gene>
<feature type="domain" description="DUF4378" evidence="2">
    <location>
        <begin position="540"/>
        <end position="708"/>
    </location>
</feature>
<accession>A0AAU9MA20</accession>
<organism evidence="3 4">
    <name type="scientific">Lactuca virosa</name>
    <dbReference type="NCBI Taxonomy" id="75947"/>
    <lineage>
        <taxon>Eukaryota</taxon>
        <taxon>Viridiplantae</taxon>
        <taxon>Streptophyta</taxon>
        <taxon>Embryophyta</taxon>
        <taxon>Tracheophyta</taxon>
        <taxon>Spermatophyta</taxon>
        <taxon>Magnoliopsida</taxon>
        <taxon>eudicotyledons</taxon>
        <taxon>Gunneridae</taxon>
        <taxon>Pentapetalae</taxon>
        <taxon>asterids</taxon>
        <taxon>campanulids</taxon>
        <taxon>Asterales</taxon>
        <taxon>Asteraceae</taxon>
        <taxon>Cichorioideae</taxon>
        <taxon>Cichorieae</taxon>
        <taxon>Lactucinae</taxon>
        <taxon>Lactuca</taxon>
    </lineage>
</organism>
<dbReference type="PANTHER" id="PTHR31680:SF15">
    <property type="entry name" value="PROTEIN LONGIFOLIA 2"/>
    <property type="match status" value="1"/>
</dbReference>
<feature type="region of interest" description="Disordered" evidence="1">
    <location>
        <begin position="44"/>
        <end position="68"/>
    </location>
</feature>
<name>A0AAU9MA20_9ASTR</name>
<evidence type="ECO:0000313" key="4">
    <source>
        <dbReference type="Proteomes" id="UP001157418"/>
    </source>
</evidence>
<dbReference type="Pfam" id="PF14309">
    <property type="entry name" value="DUF4378"/>
    <property type="match status" value="1"/>
</dbReference>
<dbReference type="GO" id="GO:0051513">
    <property type="term" value="P:regulation of monopolar cell growth"/>
    <property type="evidence" value="ECO:0007669"/>
    <property type="project" value="InterPro"/>
</dbReference>
<dbReference type="PANTHER" id="PTHR31680">
    <property type="entry name" value="LONGIFOLIA PROTEIN"/>
    <property type="match status" value="1"/>
</dbReference>